<feature type="transmembrane region" description="Helical" evidence="5">
    <location>
        <begin position="247"/>
        <end position="264"/>
    </location>
</feature>
<dbReference type="EMBL" id="BDCX01000005">
    <property type="protein sequence ID" value="GAT67003.1"/>
    <property type="molecule type" value="Genomic_DNA"/>
</dbReference>
<feature type="transmembrane region" description="Helical" evidence="5">
    <location>
        <begin position="29"/>
        <end position="49"/>
    </location>
</feature>
<feature type="transmembrane region" description="Helical" evidence="5">
    <location>
        <begin position="478"/>
        <end position="498"/>
    </location>
</feature>
<evidence type="ECO:0000259" key="6">
    <source>
        <dbReference type="PROSITE" id="PS50850"/>
    </source>
</evidence>
<accession>A0A161MAZ3</accession>
<gene>
    <name evidence="7" type="ORF">PS9374_02655</name>
</gene>
<feature type="domain" description="Major facilitator superfamily (MFS) profile" evidence="6">
    <location>
        <begin position="31"/>
        <end position="503"/>
    </location>
</feature>
<feature type="transmembrane region" description="Helical" evidence="5">
    <location>
        <begin position="69"/>
        <end position="85"/>
    </location>
</feature>
<dbReference type="Gene3D" id="1.20.1720.10">
    <property type="entry name" value="Multidrug resistance protein D"/>
    <property type="match status" value="1"/>
</dbReference>
<proteinExistence type="predicted"/>
<evidence type="ECO:0000256" key="4">
    <source>
        <dbReference type="ARBA" id="ARBA00023136"/>
    </source>
</evidence>
<reference evidence="7 8" key="1">
    <citation type="journal article" date="2016" name="Genome Announc.">
        <title>Draft Genome Sequence of Planomonospora sphaerica JCM9374, a Rare Actinomycete.</title>
        <authorList>
            <person name="Dohra H."/>
            <person name="Suzuki T."/>
            <person name="Inoue Y."/>
            <person name="Kodani S."/>
        </authorList>
    </citation>
    <scope>NUCLEOTIDE SEQUENCE [LARGE SCALE GENOMIC DNA]</scope>
    <source>
        <strain evidence="7 8">JCM 9374</strain>
    </source>
</reference>
<keyword evidence="8" id="KW-1185">Reference proteome</keyword>
<dbReference type="PANTHER" id="PTHR42718:SF42">
    <property type="entry name" value="EXPORT PROTEIN"/>
    <property type="match status" value="1"/>
</dbReference>
<dbReference type="PRINTS" id="PR01036">
    <property type="entry name" value="TCRTETB"/>
</dbReference>
<keyword evidence="2 5" id="KW-0812">Transmembrane</keyword>
<dbReference type="Pfam" id="PF07690">
    <property type="entry name" value="MFS_1"/>
    <property type="match status" value="1"/>
</dbReference>
<comment type="subcellular location">
    <subcellularLocation>
        <location evidence="1">Cell membrane</location>
        <topology evidence="1">Multi-pass membrane protein</topology>
    </subcellularLocation>
</comment>
<feature type="transmembrane region" description="Helical" evidence="5">
    <location>
        <begin position="320"/>
        <end position="341"/>
    </location>
</feature>
<evidence type="ECO:0000256" key="5">
    <source>
        <dbReference type="SAM" id="Phobius"/>
    </source>
</evidence>
<protein>
    <submittedName>
        <fullName evidence="7">Multidrug MFS transporter</fullName>
    </submittedName>
</protein>
<reference evidence="8" key="2">
    <citation type="submission" date="2016-04" db="EMBL/GenBank/DDBJ databases">
        <title>Planomonospora sphaerica JCM9374 whole genome shotgun sequence.</title>
        <authorList>
            <person name="Suzuki T."/>
            <person name="Dohra H."/>
            <person name="Kodani S."/>
        </authorList>
    </citation>
    <scope>NUCLEOTIDE SEQUENCE [LARGE SCALE GENOMIC DNA]</scope>
    <source>
        <strain evidence="8">JCM 9374</strain>
    </source>
</reference>
<feature type="transmembrane region" description="Helical" evidence="5">
    <location>
        <begin position="285"/>
        <end position="308"/>
    </location>
</feature>
<evidence type="ECO:0000256" key="2">
    <source>
        <dbReference type="ARBA" id="ARBA00022692"/>
    </source>
</evidence>
<dbReference type="AlphaFoldDB" id="A0A161MAZ3"/>
<dbReference type="GO" id="GO:0022857">
    <property type="term" value="F:transmembrane transporter activity"/>
    <property type="evidence" value="ECO:0007669"/>
    <property type="project" value="InterPro"/>
</dbReference>
<dbReference type="Proteomes" id="UP000077701">
    <property type="component" value="Unassembled WGS sequence"/>
</dbReference>
<organism evidence="7 8">
    <name type="scientific">Planomonospora sphaerica</name>
    <dbReference type="NCBI Taxonomy" id="161355"/>
    <lineage>
        <taxon>Bacteria</taxon>
        <taxon>Bacillati</taxon>
        <taxon>Actinomycetota</taxon>
        <taxon>Actinomycetes</taxon>
        <taxon>Streptosporangiales</taxon>
        <taxon>Streptosporangiaceae</taxon>
        <taxon>Planomonospora</taxon>
    </lineage>
</organism>
<dbReference type="InterPro" id="IPR036259">
    <property type="entry name" value="MFS_trans_sf"/>
</dbReference>
<sequence length="523" mass="53627">MHSHTVRFLSYSVRVKSNTVREERDPRRWWILGVLCLSLLVLVVDNTVLNLAIPSLMTDLGAGPADIQWILDAYILVFAGLLLTAGSLSDRYGRRRFLIIGLILFGGASLVAVVVTEPWQLIAARALMGVGGSILMPSTLSILITVFDESERRKAIAAWSAVAMVGVIAGPTLGGFLLEHYWWGSIFLLNVPVAVVAAAAAVVLMPESRGPARRLDPAGVVLSTTGMSALVFVVISLPSEGLTGGPVPAVAALAVLALGAFVLWERRSDHPMLPLELFRDRNFSGASFSIVLMSFGTGALLLMLTQYLQFVLGYDPMKAGLALLPYAVAAALFNAVGAGLGQKVSNRTLIAAGLGVMGLGFGVLAFLSAGSGYGTLITGLMVMGVGGGLAGPAAYATLMGAVPPAHAGVGSALNDTVQQVGMALSVAVLGSVLAGVYTSSMPAGAPAAARESIAGAALLGDPALMGTAREAFVSAMSFGSWVGIGFCAAAAALALAVVRPAPRAGARAEAEGEEQGVGAGFTP</sequence>
<feature type="transmembrane region" description="Helical" evidence="5">
    <location>
        <begin position="182"/>
        <end position="205"/>
    </location>
</feature>
<dbReference type="InterPro" id="IPR020846">
    <property type="entry name" value="MFS_dom"/>
</dbReference>
<evidence type="ECO:0000313" key="7">
    <source>
        <dbReference type="EMBL" id="GAT67003.1"/>
    </source>
</evidence>
<feature type="transmembrane region" description="Helical" evidence="5">
    <location>
        <begin position="373"/>
        <end position="398"/>
    </location>
</feature>
<feature type="transmembrane region" description="Helical" evidence="5">
    <location>
        <begin position="97"/>
        <end position="116"/>
    </location>
</feature>
<name>A0A161MAZ3_9ACTN</name>
<evidence type="ECO:0000256" key="3">
    <source>
        <dbReference type="ARBA" id="ARBA00022989"/>
    </source>
</evidence>
<evidence type="ECO:0000313" key="8">
    <source>
        <dbReference type="Proteomes" id="UP000077701"/>
    </source>
</evidence>
<comment type="caution">
    <text evidence="7">The sequence shown here is derived from an EMBL/GenBank/DDBJ whole genome shotgun (WGS) entry which is preliminary data.</text>
</comment>
<feature type="transmembrane region" description="Helical" evidence="5">
    <location>
        <begin position="217"/>
        <end position="235"/>
    </location>
</feature>
<feature type="transmembrane region" description="Helical" evidence="5">
    <location>
        <begin position="348"/>
        <end position="367"/>
    </location>
</feature>
<keyword evidence="3 5" id="KW-1133">Transmembrane helix</keyword>
<dbReference type="InterPro" id="IPR011701">
    <property type="entry name" value="MFS"/>
</dbReference>
<dbReference type="PROSITE" id="PS50850">
    <property type="entry name" value="MFS"/>
    <property type="match status" value="1"/>
</dbReference>
<feature type="transmembrane region" description="Helical" evidence="5">
    <location>
        <begin position="156"/>
        <end position="176"/>
    </location>
</feature>
<evidence type="ECO:0000256" key="1">
    <source>
        <dbReference type="ARBA" id="ARBA00004651"/>
    </source>
</evidence>
<dbReference type="Gene3D" id="1.20.1250.20">
    <property type="entry name" value="MFS general substrate transporter like domains"/>
    <property type="match status" value="1"/>
</dbReference>
<dbReference type="GO" id="GO:0005886">
    <property type="term" value="C:plasma membrane"/>
    <property type="evidence" value="ECO:0007669"/>
    <property type="project" value="UniProtKB-SubCell"/>
</dbReference>
<keyword evidence="4 5" id="KW-0472">Membrane</keyword>
<feature type="transmembrane region" description="Helical" evidence="5">
    <location>
        <begin position="419"/>
        <end position="437"/>
    </location>
</feature>
<dbReference type="PANTHER" id="PTHR42718">
    <property type="entry name" value="MAJOR FACILITATOR SUPERFAMILY MULTIDRUG TRANSPORTER MFSC"/>
    <property type="match status" value="1"/>
</dbReference>
<dbReference type="CDD" id="cd17321">
    <property type="entry name" value="MFS_MMR_MDR_like"/>
    <property type="match status" value="1"/>
</dbReference>
<dbReference type="SUPFAM" id="SSF103473">
    <property type="entry name" value="MFS general substrate transporter"/>
    <property type="match status" value="1"/>
</dbReference>
<dbReference type="STRING" id="161355.PS9374_02655"/>
<feature type="transmembrane region" description="Helical" evidence="5">
    <location>
        <begin position="122"/>
        <end position="144"/>
    </location>
</feature>